<name>A0A482MMH1_9CAUD</name>
<dbReference type="Proteomes" id="UP000301424">
    <property type="component" value="Segment"/>
</dbReference>
<reference evidence="1 2" key="1">
    <citation type="submission" date="2019-02" db="EMBL/GenBank/DDBJ databases">
        <title>Complete genome sequence of Burkholderia cenocepacia phage BcepSauron.</title>
        <authorList>
            <person name="Park K."/>
            <person name="Gonzalez C."/>
            <person name="Liu M."/>
            <person name="Gill J."/>
        </authorList>
    </citation>
    <scope>NUCLEOTIDE SEQUENCE [LARGE SCALE GENOMIC DNA]</scope>
</reference>
<proteinExistence type="predicted"/>
<evidence type="ECO:0000313" key="2">
    <source>
        <dbReference type="Proteomes" id="UP000301424"/>
    </source>
</evidence>
<sequence length="113" mass="12879">MSTALNARQMEIMVFVCAALNYRDSAYPQYICQAVKDAACDLDACVWYGFLRPYRSQVNSILRMIDQALDCRTLERWLAGKVSFNGFPADQLGLFNQCRAGWLETIIARGRIE</sequence>
<protein>
    <submittedName>
        <fullName evidence="1">Uncharacterized protein</fullName>
    </submittedName>
</protein>
<evidence type="ECO:0000313" key="1">
    <source>
        <dbReference type="EMBL" id="QBQ74726.1"/>
    </source>
</evidence>
<accession>A0A482MMH1</accession>
<keyword evidence="2" id="KW-1185">Reference proteome</keyword>
<gene>
    <name evidence="1" type="ORF">BcepSauron_346</name>
</gene>
<organism evidence="1 2">
    <name type="scientific">Burkholderia phage BcepSauron</name>
    <dbReference type="NCBI Taxonomy" id="2530033"/>
    <lineage>
        <taxon>Viruses</taxon>
        <taxon>Duplodnaviria</taxon>
        <taxon>Heunggongvirae</taxon>
        <taxon>Uroviricota</taxon>
        <taxon>Caudoviricetes</taxon>
        <taxon>Sarumanvirus</taxon>
        <taxon>Sarumanvirus bcepsauron</taxon>
    </lineage>
</organism>
<dbReference type="EMBL" id="MK552141">
    <property type="protein sequence ID" value="QBQ74726.1"/>
    <property type="molecule type" value="Genomic_DNA"/>
</dbReference>